<evidence type="ECO:0000313" key="2">
    <source>
        <dbReference type="EnsemblMetazoa" id="MESCA004254-PA"/>
    </source>
</evidence>
<accession>T1GL63</accession>
<dbReference type="AlphaFoldDB" id="T1GL63"/>
<organism evidence="2 3">
    <name type="scientific">Megaselia scalaris</name>
    <name type="common">Humpbacked fly</name>
    <name type="synonym">Phora scalaris</name>
    <dbReference type="NCBI Taxonomy" id="36166"/>
    <lineage>
        <taxon>Eukaryota</taxon>
        <taxon>Metazoa</taxon>
        <taxon>Ecdysozoa</taxon>
        <taxon>Arthropoda</taxon>
        <taxon>Hexapoda</taxon>
        <taxon>Insecta</taxon>
        <taxon>Pterygota</taxon>
        <taxon>Neoptera</taxon>
        <taxon>Endopterygota</taxon>
        <taxon>Diptera</taxon>
        <taxon>Brachycera</taxon>
        <taxon>Muscomorpha</taxon>
        <taxon>Platypezoidea</taxon>
        <taxon>Phoridae</taxon>
        <taxon>Megaseliini</taxon>
        <taxon>Megaselia</taxon>
    </lineage>
</organism>
<name>T1GL63_MEGSC</name>
<protein>
    <submittedName>
        <fullName evidence="2">Uncharacterized protein</fullName>
    </submittedName>
</protein>
<dbReference type="HOGENOM" id="CLU_2075826_0_0_1"/>
<dbReference type="EMBL" id="CAQQ02049761">
    <property type="status" value="NOT_ANNOTATED_CDS"/>
    <property type="molecule type" value="Genomic_DNA"/>
</dbReference>
<dbReference type="Proteomes" id="UP000015102">
    <property type="component" value="Unassembled WGS sequence"/>
</dbReference>
<proteinExistence type="predicted"/>
<sequence>MSRQVTQQFQKPQKKKDESQNSVFEVMNVKEPPTKLTSKQQQMKSISEPTKHFKAFYVLYSNDKESVALIPAFSKQQVVLKQDVFSYNHRQYSPMLFIYVNLVILEQNSLAFLSSGIA</sequence>
<dbReference type="EnsemblMetazoa" id="MESCA004254-RA">
    <property type="protein sequence ID" value="MESCA004254-PA"/>
    <property type="gene ID" value="MESCA004254"/>
</dbReference>
<feature type="compositionally biased region" description="Polar residues" evidence="1">
    <location>
        <begin position="1"/>
        <end position="11"/>
    </location>
</feature>
<evidence type="ECO:0000256" key="1">
    <source>
        <dbReference type="SAM" id="MobiDB-lite"/>
    </source>
</evidence>
<reference evidence="2" key="2">
    <citation type="submission" date="2015-06" db="UniProtKB">
        <authorList>
            <consortium name="EnsemblMetazoa"/>
        </authorList>
    </citation>
    <scope>IDENTIFICATION</scope>
</reference>
<feature type="region of interest" description="Disordered" evidence="1">
    <location>
        <begin position="1"/>
        <end position="22"/>
    </location>
</feature>
<evidence type="ECO:0000313" key="3">
    <source>
        <dbReference type="Proteomes" id="UP000015102"/>
    </source>
</evidence>
<dbReference type="EMBL" id="CAQQ02049760">
    <property type="status" value="NOT_ANNOTATED_CDS"/>
    <property type="molecule type" value="Genomic_DNA"/>
</dbReference>
<reference evidence="3" key="1">
    <citation type="submission" date="2013-02" db="EMBL/GenBank/DDBJ databases">
        <authorList>
            <person name="Hughes D."/>
        </authorList>
    </citation>
    <scope>NUCLEOTIDE SEQUENCE</scope>
    <source>
        <strain>Durham</strain>
        <strain evidence="3">NC isolate 2 -- Noor lab</strain>
    </source>
</reference>
<keyword evidence="3" id="KW-1185">Reference proteome</keyword>